<feature type="domain" description="Cyanovirin-N" evidence="2">
    <location>
        <begin position="9"/>
        <end position="98"/>
    </location>
</feature>
<evidence type="ECO:0000313" key="3">
    <source>
        <dbReference type="EMBL" id="THU92004.1"/>
    </source>
</evidence>
<organism evidence="3 4">
    <name type="scientific">Dendrothele bispora (strain CBS 962.96)</name>
    <dbReference type="NCBI Taxonomy" id="1314807"/>
    <lineage>
        <taxon>Eukaryota</taxon>
        <taxon>Fungi</taxon>
        <taxon>Dikarya</taxon>
        <taxon>Basidiomycota</taxon>
        <taxon>Agaricomycotina</taxon>
        <taxon>Agaricomycetes</taxon>
        <taxon>Agaricomycetidae</taxon>
        <taxon>Agaricales</taxon>
        <taxon>Agaricales incertae sedis</taxon>
        <taxon>Dendrothele</taxon>
    </lineage>
</organism>
<sequence>MPFNPRTYRDPRLLGDFLLVECQCQDGKFKDSSLNLTTVLGVVNGKFRWGGRGFSSHARNISLAGSDLSAEIKNGDRWEFDVVDLSTHIRYNNSALEVFGVTMDNPGADPPPAYHRASQTSSTTTRTSRLSSSASESRSSYYFRKTVSADKLRLQGSVLHADFRKADGGFASSTIDLDEYIGVVSGKLVWGRKGFRSECTNIRLEEYTIKVECRDEETHSSVTADLDLTRYLQVYDGVLGVKVAEVPNAELSNLFSEVRWMKFKVVTEPDASVAVKNPAFKGAISSLAELTSRHVVTDLSEDLKKSVAMEIKEAMGNKIKAQVTKVVVEALSEQARSEMERKVEETFALGKKAVTDACNQVVDDAIINVTIQCTESIIGPMTNEILAKCDAAVSSTVKEVTDTATSHFQERVEILMEREIASAALRQAHTEAAFLKLMTEAQNIL</sequence>
<dbReference type="Gene3D" id="2.30.60.10">
    <property type="entry name" value="Cyanovirin-N"/>
    <property type="match status" value="2"/>
</dbReference>
<dbReference type="Pfam" id="PF08881">
    <property type="entry name" value="CVNH"/>
    <property type="match status" value="2"/>
</dbReference>
<dbReference type="PANTHER" id="PTHR42076">
    <property type="entry name" value="CYANOVIRIN-N HOMOLOG"/>
    <property type="match status" value="1"/>
</dbReference>
<evidence type="ECO:0000313" key="4">
    <source>
        <dbReference type="Proteomes" id="UP000297245"/>
    </source>
</evidence>
<dbReference type="EMBL" id="ML179291">
    <property type="protein sequence ID" value="THU92004.1"/>
    <property type="molecule type" value="Genomic_DNA"/>
</dbReference>
<dbReference type="SMART" id="SM01111">
    <property type="entry name" value="CVNH"/>
    <property type="match status" value="2"/>
</dbReference>
<dbReference type="InterPro" id="IPR011058">
    <property type="entry name" value="Cyanovirin-N"/>
</dbReference>
<dbReference type="InterPro" id="IPR036673">
    <property type="entry name" value="Cyanovirin-N_sf"/>
</dbReference>
<evidence type="ECO:0000259" key="2">
    <source>
        <dbReference type="SMART" id="SM01111"/>
    </source>
</evidence>
<protein>
    <recommendedName>
        <fullName evidence="2">Cyanovirin-N domain-containing protein</fullName>
    </recommendedName>
</protein>
<name>A0A4S8LRH9_DENBC</name>
<evidence type="ECO:0000256" key="1">
    <source>
        <dbReference type="SAM" id="MobiDB-lite"/>
    </source>
</evidence>
<dbReference type="PANTHER" id="PTHR42076:SF1">
    <property type="entry name" value="CYANOVIRIN-N DOMAIN-CONTAINING PROTEIN"/>
    <property type="match status" value="1"/>
</dbReference>
<feature type="region of interest" description="Disordered" evidence="1">
    <location>
        <begin position="107"/>
        <end position="133"/>
    </location>
</feature>
<dbReference type="Proteomes" id="UP000297245">
    <property type="component" value="Unassembled WGS sequence"/>
</dbReference>
<proteinExistence type="predicted"/>
<keyword evidence="4" id="KW-1185">Reference proteome</keyword>
<dbReference type="AlphaFoldDB" id="A0A4S8LRH9"/>
<feature type="compositionally biased region" description="Low complexity" evidence="1">
    <location>
        <begin position="116"/>
        <end position="133"/>
    </location>
</feature>
<accession>A0A4S8LRH9</accession>
<feature type="domain" description="Cyanovirin-N" evidence="2">
    <location>
        <begin position="146"/>
        <end position="241"/>
    </location>
</feature>
<dbReference type="SUPFAM" id="SSF51322">
    <property type="entry name" value="Cyanovirin-N"/>
    <property type="match status" value="2"/>
</dbReference>
<dbReference type="OrthoDB" id="3056812at2759"/>
<gene>
    <name evidence="3" type="ORF">K435DRAFT_800806</name>
</gene>
<reference evidence="3 4" key="1">
    <citation type="journal article" date="2019" name="Nat. Ecol. Evol.">
        <title>Megaphylogeny resolves global patterns of mushroom evolution.</title>
        <authorList>
            <person name="Varga T."/>
            <person name="Krizsan K."/>
            <person name="Foldi C."/>
            <person name="Dima B."/>
            <person name="Sanchez-Garcia M."/>
            <person name="Sanchez-Ramirez S."/>
            <person name="Szollosi G.J."/>
            <person name="Szarkandi J.G."/>
            <person name="Papp V."/>
            <person name="Albert L."/>
            <person name="Andreopoulos W."/>
            <person name="Angelini C."/>
            <person name="Antonin V."/>
            <person name="Barry K.W."/>
            <person name="Bougher N.L."/>
            <person name="Buchanan P."/>
            <person name="Buyck B."/>
            <person name="Bense V."/>
            <person name="Catcheside P."/>
            <person name="Chovatia M."/>
            <person name="Cooper J."/>
            <person name="Damon W."/>
            <person name="Desjardin D."/>
            <person name="Finy P."/>
            <person name="Geml J."/>
            <person name="Haridas S."/>
            <person name="Hughes K."/>
            <person name="Justo A."/>
            <person name="Karasinski D."/>
            <person name="Kautmanova I."/>
            <person name="Kiss B."/>
            <person name="Kocsube S."/>
            <person name="Kotiranta H."/>
            <person name="LaButti K.M."/>
            <person name="Lechner B.E."/>
            <person name="Liimatainen K."/>
            <person name="Lipzen A."/>
            <person name="Lukacs Z."/>
            <person name="Mihaltcheva S."/>
            <person name="Morgado L.N."/>
            <person name="Niskanen T."/>
            <person name="Noordeloos M.E."/>
            <person name="Ohm R.A."/>
            <person name="Ortiz-Santana B."/>
            <person name="Ovrebo C."/>
            <person name="Racz N."/>
            <person name="Riley R."/>
            <person name="Savchenko A."/>
            <person name="Shiryaev A."/>
            <person name="Soop K."/>
            <person name="Spirin V."/>
            <person name="Szebenyi C."/>
            <person name="Tomsovsky M."/>
            <person name="Tulloss R.E."/>
            <person name="Uehling J."/>
            <person name="Grigoriev I.V."/>
            <person name="Vagvolgyi C."/>
            <person name="Papp T."/>
            <person name="Martin F.M."/>
            <person name="Miettinen O."/>
            <person name="Hibbett D.S."/>
            <person name="Nagy L.G."/>
        </authorList>
    </citation>
    <scope>NUCLEOTIDE SEQUENCE [LARGE SCALE GENOMIC DNA]</scope>
    <source>
        <strain evidence="3 4">CBS 962.96</strain>
    </source>
</reference>